<dbReference type="NCBIfam" id="TIGR02218">
    <property type="entry name" value="phg_TIGR02218"/>
    <property type="match status" value="1"/>
</dbReference>
<dbReference type="Pfam" id="PF09931">
    <property type="entry name" value="Phage_phiJL001_Gp84_N"/>
    <property type="match status" value="1"/>
</dbReference>
<keyword evidence="3" id="KW-1185">Reference proteome</keyword>
<proteinExistence type="predicted"/>
<evidence type="ECO:0000259" key="1">
    <source>
        <dbReference type="Pfam" id="PF09356"/>
    </source>
</evidence>
<dbReference type="OrthoDB" id="1633386at2"/>
<dbReference type="InterPro" id="IPR018964">
    <property type="entry name" value="Phage_phiJL001_Gp84_C"/>
</dbReference>
<dbReference type="KEGG" id="phr:C6569_02765"/>
<dbReference type="RefSeq" id="WP_106747402.1">
    <property type="nucleotide sequence ID" value="NZ_CP027668.1"/>
</dbReference>
<evidence type="ECO:0000313" key="2">
    <source>
        <dbReference type="EMBL" id="AVO44072.1"/>
    </source>
</evidence>
<reference evidence="2 3" key="1">
    <citation type="submission" date="2018-03" db="EMBL/GenBank/DDBJ databases">
        <title>Genome sequencing of Phreatobacter sp.</title>
        <authorList>
            <person name="Kim S.-J."/>
            <person name="Heo J."/>
            <person name="Kwon S.-W."/>
        </authorList>
    </citation>
    <scope>NUCLEOTIDE SEQUENCE [LARGE SCALE GENOMIC DNA]</scope>
    <source>
        <strain evidence="2 3">S-12</strain>
    </source>
</reference>
<evidence type="ECO:0000313" key="3">
    <source>
        <dbReference type="Proteomes" id="UP000237889"/>
    </source>
</evidence>
<organism evidence="2 3">
    <name type="scientific">Phreatobacter cathodiphilus</name>
    <dbReference type="NCBI Taxonomy" id="1868589"/>
    <lineage>
        <taxon>Bacteria</taxon>
        <taxon>Pseudomonadati</taxon>
        <taxon>Pseudomonadota</taxon>
        <taxon>Alphaproteobacteria</taxon>
        <taxon>Hyphomicrobiales</taxon>
        <taxon>Phreatobacteraceae</taxon>
        <taxon>Phreatobacter</taxon>
    </lineage>
</organism>
<gene>
    <name evidence="2" type="ORF">C6569_02765</name>
</gene>
<sequence>MRAIPPALQARLDAGCTTLATCWILRRRDGVVLGFTDHDGDLVVAGVTCRAASGFDATAAAEKLGFAAGTAEIAGALVDEAVSAADIRAGRYDGARVEVHCVDWTDPALAVLLRVMMLGAVTREGPAFRAELRSLAAALDVERGRLFTPRCGADLGDARCGVDLAAPGRYGAGTVVRLAEEAPVIAGLAGLSADDLVGGRLTVASGAAAGFAVEIAAATVVTDGMKLTLWQMPPEALAVDDAVAVTVGCDKAFATCRDRFANAANFRGFPHMPGIDRIVSVPLPGEGGHDGAVSGR</sequence>
<dbReference type="EMBL" id="CP027668">
    <property type="protein sequence ID" value="AVO44072.1"/>
    <property type="molecule type" value="Genomic_DNA"/>
</dbReference>
<dbReference type="Pfam" id="PF09356">
    <property type="entry name" value="Phage_BR0599"/>
    <property type="match status" value="1"/>
</dbReference>
<protein>
    <submittedName>
        <fullName evidence="2">Beta tubulin</fullName>
    </submittedName>
</protein>
<dbReference type="InterPro" id="IPR011928">
    <property type="entry name" value="Phage_phiJL001_Gp84"/>
</dbReference>
<feature type="domain" description="Bacteriophage phiJL001 Gp84 C-terminal" evidence="1">
    <location>
        <begin position="198"/>
        <end position="276"/>
    </location>
</feature>
<name>A0A2S0N7D5_9HYPH</name>
<dbReference type="Proteomes" id="UP000237889">
    <property type="component" value="Chromosome"/>
</dbReference>
<accession>A0A2S0N7D5</accession>
<dbReference type="AlphaFoldDB" id="A0A2S0N7D5"/>